<dbReference type="AlphaFoldDB" id="A0A6B2LVC3"/>
<name>A0A6B2LVC3_9EUKA</name>
<evidence type="ECO:0000313" key="1">
    <source>
        <dbReference type="EMBL" id="NDV41202.1"/>
    </source>
</evidence>
<dbReference type="Pfam" id="PF00022">
    <property type="entry name" value="Actin"/>
    <property type="match status" value="1"/>
</dbReference>
<dbReference type="EMBL" id="GIBP01012233">
    <property type="protein sequence ID" value="NDV41202.1"/>
    <property type="molecule type" value="Transcribed_RNA"/>
</dbReference>
<sequence>MFQNVILSGGSSLFPGMEDRLYKELFYLAPPSTTVKVKTPTDRKYSAWKGGSIMAEFTSMLISKAEYNEIGTAIVHRRCF</sequence>
<dbReference type="InterPro" id="IPR043129">
    <property type="entry name" value="ATPase_NBD"/>
</dbReference>
<dbReference type="Gene3D" id="3.30.420.40">
    <property type="match status" value="2"/>
</dbReference>
<dbReference type="InterPro" id="IPR004000">
    <property type="entry name" value="Actin"/>
</dbReference>
<protein>
    <submittedName>
        <fullName evidence="1">Uncharacterized protein</fullName>
    </submittedName>
</protein>
<reference evidence="1" key="1">
    <citation type="journal article" date="2020" name="J. Eukaryot. Microbiol.">
        <title>De novo Sequencing, Assembly and Annotation of the Transcriptome for the Free-Living Testate Amoeba Arcella intermedia.</title>
        <authorList>
            <person name="Ribeiro G.M."/>
            <person name="Porfirio-Sousa A.L."/>
            <person name="Maurer-Alcala X.X."/>
            <person name="Katz L.A."/>
            <person name="Lahr D.J.G."/>
        </authorList>
    </citation>
    <scope>NUCLEOTIDE SEQUENCE</scope>
</reference>
<dbReference type="PANTHER" id="PTHR11937">
    <property type="entry name" value="ACTIN"/>
    <property type="match status" value="1"/>
</dbReference>
<proteinExistence type="predicted"/>
<organism evidence="1">
    <name type="scientific">Arcella intermedia</name>
    <dbReference type="NCBI Taxonomy" id="1963864"/>
    <lineage>
        <taxon>Eukaryota</taxon>
        <taxon>Amoebozoa</taxon>
        <taxon>Tubulinea</taxon>
        <taxon>Elardia</taxon>
        <taxon>Arcellinida</taxon>
        <taxon>Sphaerothecina</taxon>
        <taxon>Arcellidae</taxon>
        <taxon>Arcella</taxon>
    </lineage>
</organism>
<dbReference type="SUPFAM" id="SSF53067">
    <property type="entry name" value="Actin-like ATPase domain"/>
    <property type="match status" value="1"/>
</dbReference>
<accession>A0A6B2LVC3</accession>